<feature type="compositionally biased region" description="Basic and acidic residues" evidence="16">
    <location>
        <begin position="250"/>
        <end position="266"/>
    </location>
</feature>
<evidence type="ECO:0000256" key="17">
    <source>
        <dbReference type="SAM" id="Phobius"/>
    </source>
</evidence>
<evidence type="ECO:0000256" key="2">
    <source>
        <dbReference type="ARBA" id="ARBA00004167"/>
    </source>
</evidence>
<evidence type="ECO:0000256" key="12">
    <source>
        <dbReference type="ARBA" id="ARBA00022989"/>
    </source>
</evidence>
<keyword evidence="9 15" id="KW-0863">Zinc-finger</keyword>
<dbReference type="Pfam" id="PF13639">
    <property type="entry name" value="zf-RING_2"/>
    <property type="match status" value="1"/>
</dbReference>
<dbReference type="AlphaFoldDB" id="A0A9Q0JVV5"/>
<evidence type="ECO:0000256" key="14">
    <source>
        <dbReference type="ARBA" id="ARBA00024209"/>
    </source>
</evidence>
<feature type="region of interest" description="Disordered" evidence="16">
    <location>
        <begin position="79"/>
        <end position="100"/>
    </location>
</feature>
<protein>
    <recommendedName>
        <fullName evidence="4">RING-type E3 ubiquitin transferase</fullName>
        <ecNumber evidence="4">2.3.2.27</ecNumber>
    </recommendedName>
</protein>
<dbReference type="GO" id="GO:0061630">
    <property type="term" value="F:ubiquitin protein ligase activity"/>
    <property type="evidence" value="ECO:0007669"/>
    <property type="project" value="UniProtKB-EC"/>
</dbReference>
<dbReference type="GO" id="GO:0016020">
    <property type="term" value="C:membrane"/>
    <property type="evidence" value="ECO:0007669"/>
    <property type="project" value="UniProtKB-SubCell"/>
</dbReference>
<dbReference type="SUPFAM" id="SSF57850">
    <property type="entry name" value="RING/U-box"/>
    <property type="match status" value="1"/>
</dbReference>
<evidence type="ECO:0000256" key="1">
    <source>
        <dbReference type="ARBA" id="ARBA00000900"/>
    </source>
</evidence>
<evidence type="ECO:0000313" key="19">
    <source>
        <dbReference type="EMBL" id="KAJ4953686.1"/>
    </source>
</evidence>
<accession>A0A9Q0JVV5</accession>
<dbReference type="CDD" id="cd16461">
    <property type="entry name" value="RING-H2_EL5-like"/>
    <property type="match status" value="1"/>
</dbReference>
<evidence type="ECO:0000256" key="10">
    <source>
        <dbReference type="ARBA" id="ARBA00022786"/>
    </source>
</evidence>
<feature type="region of interest" description="Disordered" evidence="16">
    <location>
        <begin position="250"/>
        <end position="288"/>
    </location>
</feature>
<dbReference type="OrthoDB" id="8062037at2759"/>
<reference evidence="19" key="1">
    <citation type="journal article" date="2023" name="Plant J.">
        <title>The genome of the king protea, Protea cynaroides.</title>
        <authorList>
            <person name="Chang J."/>
            <person name="Duong T.A."/>
            <person name="Schoeman C."/>
            <person name="Ma X."/>
            <person name="Roodt D."/>
            <person name="Barker N."/>
            <person name="Li Z."/>
            <person name="Van de Peer Y."/>
            <person name="Mizrachi E."/>
        </authorList>
    </citation>
    <scope>NUCLEOTIDE SEQUENCE</scope>
    <source>
        <tissue evidence="19">Young leaves</tissue>
    </source>
</reference>
<dbReference type="FunFam" id="3.30.40.10:FF:000285">
    <property type="entry name" value="RING-H2 finger protein ATL43"/>
    <property type="match status" value="1"/>
</dbReference>
<evidence type="ECO:0000256" key="4">
    <source>
        <dbReference type="ARBA" id="ARBA00012483"/>
    </source>
</evidence>
<comment type="subcellular location">
    <subcellularLocation>
        <location evidence="2">Membrane</location>
        <topology evidence="2">Single-pass membrane protein</topology>
    </subcellularLocation>
</comment>
<keyword evidence="10" id="KW-0833">Ubl conjugation pathway</keyword>
<comment type="pathway">
    <text evidence="3">Protein modification; protein ubiquitination.</text>
</comment>
<dbReference type="InterPro" id="IPR013083">
    <property type="entry name" value="Znf_RING/FYVE/PHD"/>
</dbReference>
<feature type="domain" description="RING-type" evidence="18">
    <location>
        <begin position="187"/>
        <end position="229"/>
    </location>
</feature>
<keyword evidence="13 17" id="KW-0472">Membrane</keyword>
<proteinExistence type="inferred from homology"/>
<dbReference type="PANTHER" id="PTHR46539:SF2">
    <property type="entry name" value="RING-H2 FINGER PROTEIN ATL43"/>
    <property type="match status" value="1"/>
</dbReference>
<dbReference type="PANTHER" id="PTHR46539">
    <property type="entry name" value="E3 UBIQUITIN-PROTEIN LIGASE ATL42"/>
    <property type="match status" value="1"/>
</dbReference>
<keyword evidence="7" id="KW-0479">Metal-binding</keyword>
<feature type="transmembrane region" description="Helical" evidence="17">
    <location>
        <begin position="111"/>
        <end position="132"/>
    </location>
</feature>
<evidence type="ECO:0000313" key="20">
    <source>
        <dbReference type="Proteomes" id="UP001141806"/>
    </source>
</evidence>
<keyword evidence="20" id="KW-1185">Reference proteome</keyword>
<dbReference type="EMBL" id="JAMYWD010000012">
    <property type="protein sequence ID" value="KAJ4953686.1"/>
    <property type="molecule type" value="Genomic_DNA"/>
</dbReference>
<keyword evidence="6 17" id="KW-0812">Transmembrane</keyword>
<feature type="transmembrane region" description="Helical" evidence="17">
    <location>
        <begin position="50"/>
        <end position="71"/>
    </location>
</feature>
<evidence type="ECO:0000256" key="15">
    <source>
        <dbReference type="PROSITE-ProRule" id="PRU00175"/>
    </source>
</evidence>
<keyword evidence="11" id="KW-0862">Zinc</keyword>
<name>A0A9Q0JVV5_9MAGN</name>
<evidence type="ECO:0000256" key="3">
    <source>
        <dbReference type="ARBA" id="ARBA00004906"/>
    </source>
</evidence>
<keyword evidence="8" id="KW-0732">Signal</keyword>
<comment type="catalytic activity">
    <reaction evidence="1">
        <text>S-ubiquitinyl-[E2 ubiquitin-conjugating enzyme]-L-cysteine + [acceptor protein]-L-lysine = [E2 ubiquitin-conjugating enzyme]-L-cysteine + N(6)-ubiquitinyl-[acceptor protein]-L-lysine.</text>
        <dbReference type="EC" id="2.3.2.27"/>
    </reaction>
</comment>
<evidence type="ECO:0000256" key="5">
    <source>
        <dbReference type="ARBA" id="ARBA00022679"/>
    </source>
</evidence>
<dbReference type="SMART" id="SM00184">
    <property type="entry name" value="RING"/>
    <property type="match status" value="1"/>
</dbReference>
<keyword evidence="5" id="KW-0808">Transferase</keyword>
<keyword evidence="12 17" id="KW-1133">Transmembrane helix</keyword>
<evidence type="ECO:0000259" key="18">
    <source>
        <dbReference type="PROSITE" id="PS50089"/>
    </source>
</evidence>
<dbReference type="PROSITE" id="PS50089">
    <property type="entry name" value="ZF_RING_2"/>
    <property type="match status" value="1"/>
</dbReference>
<dbReference type="Proteomes" id="UP001141806">
    <property type="component" value="Unassembled WGS sequence"/>
</dbReference>
<organism evidence="19 20">
    <name type="scientific">Protea cynaroides</name>
    <dbReference type="NCBI Taxonomy" id="273540"/>
    <lineage>
        <taxon>Eukaryota</taxon>
        <taxon>Viridiplantae</taxon>
        <taxon>Streptophyta</taxon>
        <taxon>Embryophyta</taxon>
        <taxon>Tracheophyta</taxon>
        <taxon>Spermatophyta</taxon>
        <taxon>Magnoliopsida</taxon>
        <taxon>Proteales</taxon>
        <taxon>Proteaceae</taxon>
        <taxon>Protea</taxon>
    </lineage>
</organism>
<evidence type="ECO:0000256" key="7">
    <source>
        <dbReference type="ARBA" id="ARBA00022723"/>
    </source>
</evidence>
<evidence type="ECO:0000256" key="8">
    <source>
        <dbReference type="ARBA" id="ARBA00022729"/>
    </source>
</evidence>
<dbReference type="InterPro" id="IPR001841">
    <property type="entry name" value="Znf_RING"/>
</dbReference>
<sequence length="480" mass="54157">MPLSSLFCIFPENPTLIHRFPLSISLPEILILVQKYLFPEPEMGASSGLLRSLGFWVSLVLFFFSLCFRAPMGDGGAKPKYAPPYNADPSPPPPPPPPDKKPYFVPFKPSIAVIVGVLTTLFSITSLLLLYAKHCKRNNGAGRYAGNQDPRVMAAARKNSGIDRSVIDSLPIFRFSSLRGQKEGLECAVCLTRFEPMAVLRLLPKCKHAFHFECVDTWLDAHSTCPLCRYRVDPEDVLLVDDTRFVDENDELSRQQEPIEEREASEVRTSSAGSEPRRVSGRHSSAGEKTSRFLQIVVHRPDGDVMVAPHVAAVSRRSVDIASLRRKRESVTIGCRKDGQLLSEAELERRLEHRIIVSDNGLQQRWSDLQASDLLFLRSEMIITESGLYASSMSARPSISTKLQQHNLQVKQLQRRDGKAIDESGRSVINARSVSEITCLSRFPNRMSAGHEREREREARVIKRWWAWASDQRRTVQPNR</sequence>
<evidence type="ECO:0000256" key="11">
    <source>
        <dbReference type="ARBA" id="ARBA00022833"/>
    </source>
</evidence>
<comment type="caution">
    <text evidence="19">The sequence shown here is derived from an EMBL/GenBank/DDBJ whole genome shotgun (WGS) entry which is preliminary data.</text>
</comment>
<evidence type="ECO:0000256" key="13">
    <source>
        <dbReference type="ARBA" id="ARBA00023136"/>
    </source>
</evidence>
<dbReference type="Gene3D" id="3.30.40.10">
    <property type="entry name" value="Zinc/RING finger domain, C3HC4 (zinc finger)"/>
    <property type="match status" value="1"/>
</dbReference>
<evidence type="ECO:0000256" key="6">
    <source>
        <dbReference type="ARBA" id="ARBA00022692"/>
    </source>
</evidence>
<comment type="similarity">
    <text evidence="14">Belongs to the RING-type zinc finger family. ATL subfamily.</text>
</comment>
<evidence type="ECO:0000256" key="9">
    <source>
        <dbReference type="ARBA" id="ARBA00022771"/>
    </source>
</evidence>
<dbReference type="EC" id="2.3.2.27" evidence="4"/>
<dbReference type="GO" id="GO:0008270">
    <property type="term" value="F:zinc ion binding"/>
    <property type="evidence" value="ECO:0007669"/>
    <property type="project" value="UniProtKB-KW"/>
</dbReference>
<evidence type="ECO:0000256" key="16">
    <source>
        <dbReference type="SAM" id="MobiDB-lite"/>
    </source>
</evidence>
<gene>
    <name evidence="19" type="ORF">NE237_030518</name>
</gene>